<evidence type="ECO:0000313" key="10">
    <source>
        <dbReference type="EMBL" id="TIC03323.1"/>
    </source>
</evidence>
<evidence type="ECO:0000313" key="16">
    <source>
        <dbReference type="Proteomes" id="UP000305647"/>
    </source>
</evidence>
<evidence type="ECO:0000313" key="12">
    <source>
        <dbReference type="EMBL" id="TIC68719.1"/>
    </source>
</evidence>
<dbReference type="PANTHER" id="PTHR21107:SF2">
    <property type="entry name" value="CYTOCHROME C OXIDASE ASSEMBLY PROTEIN COX19"/>
    <property type="match status" value="1"/>
</dbReference>
<accession>A0A4T0M693</accession>
<evidence type="ECO:0000256" key="7">
    <source>
        <dbReference type="SAM" id="MobiDB-lite"/>
    </source>
</evidence>
<evidence type="ECO:0000313" key="11">
    <source>
        <dbReference type="EMBL" id="TIC31836.1"/>
    </source>
</evidence>
<dbReference type="OrthoDB" id="268594at2759"/>
<name>A0A4T0M693_9BASI</name>
<evidence type="ECO:0000256" key="5">
    <source>
        <dbReference type="ARBA" id="ARBA00038223"/>
    </source>
</evidence>
<dbReference type="Proteomes" id="UP000305647">
    <property type="component" value="Unassembled WGS sequence"/>
</dbReference>
<evidence type="ECO:0000256" key="2">
    <source>
        <dbReference type="ARBA" id="ARBA00022490"/>
    </source>
</evidence>
<dbReference type="Proteomes" id="UP000307169">
    <property type="component" value="Unassembled WGS sequence"/>
</dbReference>
<dbReference type="InterPro" id="IPR010625">
    <property type="entry name" value="CHCH"/>
</dbReference>
<evidence type="ECO:0000313" key="13">
    <source>
        <dbReference type="EMBL" id="TIC70544.1"/>
    </source>
</evidence>
<feature type="compositionally biased region" description="Polar residues" evidence="7">
    <location>
        <begin position="98"/>
        <end position="112"/>
    </location>
</feature>
<feature type="domain" description="CHCH" evidence="8">
    <location>
        <begin position="46"/>
        <end position="80"/>
    </location>
</feature>
<dbReference type="EMBL" id="SPRC01000002">
    <property type="protein sequence ID" value="TIB82490.1"/>
    <property type="molecule type" value="Genomic_DNA"/>
</dbReference>
<dbReference type="Gene3D" id="1.10.287.2900">
    <property type="match status" value="1"/>
</dbReference>
<dbReference type="EMBL" id="SPRX01000006">
    <property type="protein sequence ID" value="TIC68719.1"/>
    <property type="molecule type" value="Genomic_DNA"/>
</dbReference>
<dbReference type="Pfam" id="PF06747">
    <property type="entry name" value="CHCH"/>
    <property type="match status" value="1"/>
</dbReference>
<dbReference type="Proteomes" id="UP000309601">
    <property type="component" value="Unassembled WGS sequence"/>
</dbReference>
<dbReference type="GO" id="GO:0033617">
    <property type="term" value="P:mitochondrial respiratory chain complex IV assembly"/>
    <property type="evidence" value="ECO:0007669"/>
    <property type="project" value="TreeGrafter"/>
</dbReference>
<dbReference type="AlphaFoldDB" id="A0A4T0M693"/>
<evidence type="ECO:0000313" key="19">
    <source>
        <dbReference type="Proteomes" id="UP000310685"/>
    </source>
</evidence>
<evidence type="ECO:0000313" key="14">
    <source>
        <dbReference type="EMBL" id="TIC71931.1"/>
    </source>
</evidence>
<dbReference type="EMBL" id="SPRW01000003">
    <property type="protein sequence ID" value="TIC70544.1"/>
    <property type="molecule type" value="Genomic_DNA"/>
</dbReference>
<evidence type="ECO:0000313" key="18">
    <source>
        <dbReference type="Proteomes" id="UP000309601"/>
    </source>
</evidence>
<evidence type="ECO:0000313" key="17">
    <source>
        <dbReference type="Proteomes" id="UP000307169"/>
    </source>
</evidence>
<evidence type="ECO:0000259" key="8">
    <source>
        <dbReference type="Pfam" id="PF06747"/>
    </source>
</evidence>
<evidence type="ECO:0000256" key="6">
    <source>
        <dbReference type="ARBA" id="ARBA00039385"/>
    </source>
</evidence>
<evidence type="ECO:0000313" key="15">
    <source>
        <dbReference type="Proteomes" id="UP000305362"/>
    </source>
</evidence>
<evidence type="ECO:0000313" key="20">
    <source>
        <dbReference type="Proteomes" id="UP000310708"/>
    </source>
</evidence>
<dbReference type="InterPro" id="IPR009069">
    <property type="entry name" value="Cys_alpha_HP_mot_SF"/>
</dbReference>
<dbReference type="InterPro" id="IPR051383">
    <property type="entry name" value="COX19"/>
</dbReference>
<gene>
    <name evidence="12" type="ORF">E3Q01_00719</name>
    <name evidence="13" type="ORF">E3Q02_00485</name>
    <name evidence="14" type="ORF">E3Q03_00018</name>
    <name evidence="11" type="ORF">E3Q10_01401</name>
    <name evidence="10" type="ORF">E3Q17_00920</name>
    <name evidence="9" type="ORF">E3Q22_00276</name>
</gene>
<keyword evidence="2" id="KW-0963">Cytoplasm</keyword>
<evidence type="ECO:0000256" key="1">
    <source>
        <dbReference type="ARBA" id="ARBA00004496"/>
    </source>
</evidence>
<dbReference type="PROSITE" id="PS51808">
    <property type="entry name" value="CHCH"/>
    <property type="match status" value="1"/>
</dbReference>
<evidence type="ECO:0000256" key="4">
    <source>
        <dbReference type="ARBA" id="ARBA00037279"/>
    </source>
</evidence>
<comment type="function">
    <text evidence="4">Required for the assembly of mitochondrial cytochrome c oxidase.</text>
</comment>
<dbReference type="Proteomes" id="UP000310685">
    <property type="component" value="Unassembled WGS sequence"/>
</dbReference>
<organism evidence="11 16">
    <name type="scientific">Wallemia mellicola</name>
    <dbReference type="NCBI Taxonomy" id="1708541"/>
    <lineage>
        <taxon>Eukaryota</taxon>
        <taxon>Fungi</taxon>
        <taxon>Dikarya</taxon>
        <taxon>Basidiomycota</taxon>
        <taxon>Wallemiomycotina</taxon>
        <taxon>Wallemiomycetes</taxon>
        <taxon>Wallemiales</taxon>
        <taxon>Wallemiaceae</taxon>
        <taxon>Wallemia</taxon>
    </lineage>
</organism>
<evidence type="ECO:0000256" key="3">
    <source>
        <dbReference type="ARBA" id="ARBA00023157"/>
    </source>
</evidence>
<dbReference type="GO" id="GO:0005758">
    <property type="term" value="C:mitochondrial intermembrane space"/>
    <property type="evidence" value="ECO:0007669"/>
    <property type="project" value="TreeGrafter"/>
</dbReference>
<proteinExistence type="inferred from homology"/>
<dbReference type="SUPFAM" id="SSF47072">
    <property type="entry name" value="Cysteine alpha-hairpin motif"/>
    <property type="match status" value="1"/>
</dbReference>
<comment type="caution">
    <text evidence="11">The sequence shown here is derived from an EMBL/GenBank/DDBJ whole genome shotgun (WGS) entry which is preliminary data.</text>
</comment>
<reference evidence="15 16" key="1">
    <citation type="submission" date="2019-03" db="EMBL/GenBank/DDBJ databases">
        <title>Sequencing 25 genomes of Wallemia mellicola.</title>
        <authorList>
            <person name="Gostincar C."/>
        </authorList>
    </citation>
    <scope>NUCLEOTIDE SEQUENCE [LARGE SCALE GENOMIC DNA]</scope>
    <source>
        <strain evidence="10 17">EXF-1262</strain>
        <strain evidence="13 18">EXF-1274</strain>
        <strain evidence="14 15">EXF-1277</strain>
        <strain evidence="9 19">EXF-6152</strain>
        <strain evidence="12 20">EXF-757</strain>
        <strain evidence="11 16">EXF-8738</strain>
    </source>
</reference>
<sequence>MGFGNPSTSNNIFSITPPARGSFPLDHDGKSSLSVIALPNPYSGDCTKPMKEYLKCLKANRNNNGACRELSKSYLKCRMQNGLMENDNFDNLGFTGVSDPTENKTQSKSTHTSTERLV</sequence>
<evidence type="ECO:0000313" key="9">
    <source>
        <dbReference type="EMBL" id="TIB82490.1"/>
    </source>
</evidence>
<feature type="region of interest" description="Disordered" evidence="7">
    <location>
        <begin position="92"/>
        <end position="118"/>
    </location>
</feature>
<dbReference type="EMBL" id="SPRV01000001">
    <property type="protein sequence ID" value="TIC71931.1"/>
    <property type="molecule type" value="Genomic_DNA"/>
</dbReference>
<comment type="subcellular location">
    <subcellularLocation>
        <location evidence="1">Cytoplasm</location>
    </subcellularLocation>
</comment>
<dbReference type="Proteomes" id="UP000305362">
    <property type="component" value="Unassembled WGS sequence"/>
</dbReference>
<protein>
    <recommendedName>
        <fullName evidence="6">Cytochrome c oxidase assembly protein COX19</fullName>
    </recommendedName>
</protein>
<dbReference type="EMBL" id="SPRO01000010">
    <property type="protein sequence ID" value="TIC31836.1"/>
    <property type="molecule type" value="Genomic_DNA"/>
</dbReference>
<comment type="similarity">
    <text evidence="5">Belongs to the COX19 family.</text>
</comment>
<dbReference type="EMBL" id="SPRH01000007">
    <property type="protein sequence ID" value="TIC03323.1"/>
    <property type="molecule type" value="Genomic_DNA"/>
</dbReference>
<dbReference type="Proteomes" id="UP000310708">
    <property type="component" value="Unassembled WGS sequence"/>
</dbReference>
<dbReference type="PANTHER" id="PTHR21107">
    <property type="entry name" value="CYTOCHROME C OXIDASE ASSEMBLY PROTEIN COX19"/>
    <property type="match status" value="1"/>
</dbReference>
<keyword evidence="3" id="KW-1015">Disulfide bond</keyword>